<evidence type="ECO:0000313" key="4">
    <source>
        <dbReference type="Proteomes" id="UP000516428"/>
    </source>
</evidence>
<dbReference type="KEGG" id="sxn:IAG42_01565"/>
<name>A0A7H1B124_9ACTN</name>
<evidence type="ECO:0000256" key="1">
    <source>
        <dbReference type="SAM" id="SignalP"/>
    </source>
</evidence>
<feature type="chain" id="PRO_5028950038" description="DUF6299 domain-containing protein" evidence="1">
    <location>
        <begin position="26"/>
        <end position="143"/>
    </location>
</feature>
<gene>
    <name evidence="3" type="ORF">IAG42_01565</name>
</gene>
<reference evidence="3 4" key="1">
    <citation type="submission" date="2020-09" db="EMBL/GenBank/DDBJ databases">
        <title>A novel species.</title>
        <authorList>
            <person name="Gao J."/>
        </authorList>
    </citation>
    <scope>NUCLEOTIDE SEQUENCE [LARGE SCALE GENOMIC DNA]</scope>
    <source>
        <strain evidence="3 4">CRXT-Y-14</strain>
    </source>
</reference>
<evidence type="ECO:0000259" key="2">
    <source>
        <dbReference type="Pfam" id="PF19816"/>
    </source>
</evidence>
<dbReference type="InterPro" id="IPR046266">
    <property type="entry name" value="DUF6299"/>
</dbReference>
<evidence type="ECO:0000313" key="3">
    <source>
        <dbReference type="EMBL" id="QNS02429.1"/>
    </source>
</evidence>
<proteinExistence type="predicted"/>
<feature type="signal peptide" evidence="1">
    <location>
        <begin position="1"/>
        <end position="25"/>
    </location>
</feature>
<dbReference type="RefSeq" id="WP_188335184.1">
    <property type="nucleotide sequence ID" value="NZ_CP061281.1"/>
</dbReference>
<sequence length="143" mass="14276">MSLRLVLSAAAGALALLAAAPVAQAAAPGGSVTVDRVGHVSADGTVSLSGTYRCSGAEGPVFVSSSVRDTENPGLRRGIGGTRAVCDGVEHTWHNTGQVPEGAVEPGEAEVEATVLELAPEGGLPVPRFHATGQQDVLLVAGD</sequence>
<accession>A0A7H1B124</accession>
<dbReference type="AlphaFoldDB" id="A0A7H1B124"/>
<protein>
    <recommendedName>
        <fullName evidence="2">DUF6299 domain-containing protein</fullName>
    </recommendedName>
</protein>
<organism evidence="3 4">
    <name type="scientific">Streptomyces xanthii</name>
    <dbReference type="NCBI Taxonomy" id="2768069"/>
    <lineage>
        <taxon>Bacteria</taxon>
        <taxon>Bacillati</taxon>
        <taxon>Actinomycetota</taxon>
        <taxon>Actinomycetes</taxon>
        <taxon>Kitasatosporales</taxon>
        <taxon>Streptomycetaceae</taxon>
        <taxon>Streptomyces</taxon>
    </lineage>
</organism>
<keyword evidence="4" id="KW-1185">Reference proteome</keyword>
<dbReference type="EMBL" id="CP061281">
    <property type="protein sequence ID" value="QNS02429.1"/>
    <property type="molecule type" value="Genomic_DNA"/>
</dbReference>
<dbReference type="Proteomes" id="UP000516428">
    <property type="component" value="Chromosome"/>
</dbReference>
<keyword evidence="1" id="KW-0732">Signal</keyword>
<dbReference type="Pfam" id="PF19816">
    <property type="entry name" value="DUF6299"/>
    <property type="match status" value="1"/>
</dbReference>
<feature type="domain" description="DUF6299" evidence="2">
    <location>
        <begin position="30"/>
        <end position="141"/>
    </location>
</feature>